<accession>A0ABN1IXG2</accession>
<dbReference type="PANTHER" id="PTHR30404">
    <property type="entry name" value="N-ACETYLMURAMOYL-L-ALANINE AMIDASE"/>
    <property type="match status" value="1"/>
</dbReference>
<dbReference type="CDD" id="cd02696">
    <property type="entry name" value="MurNAc-LAA"/>
    <property type="match status" value="1"/>
</dbReference>
<dbReference type="EMBL" id="BAAACF010000001">
    <property type="protein sequence ID" value="GAA0723370.1"/>
    <property type="molecule type" value="Genomic_DNA"/>
</dbReference>
<dbReference type="RefSeq" id="WP_343768612.1">
    <property type="nucleotide sequence ID" value="NZ_BAAACF010000001.1"/>
</dbReference>
<reference evidence="2 3" key="1">
    <citation type="journal article" date="2019" name="Int. J. Syst. Evol. Microbiol.">
        <title>The Global Catalogue of Microorganisms (GCM) 10K type strain sequencing project: providing services to taxonomists for standard genome sequencing and annotation.</title>
        <authorList>
            <consortium name="The Broad Institute Genomics Platform"/>
            <consortium name="The Broad Institute Genome Sequencing Center for Infectious Disease"/>
            <person name="Wu L."/>
            <person name="Ma J."/>
        </authorList>
    </citation>
    <scope>NUCLEOTIDE SEQUENCE [LARGE SCALE GENOMIC DNA]</scope>
    <source>
        <strain evidence="2 3">JCM 1405</strain>
    </source>
</reference>
<dbReference type="SUPFAM" id="SSF53187">
    <property type="entry name" value="Zn-dependent exopeptidases"/>
    <property type="match status" value="1"/>
</dbReference>
<dbReference type="Proteomes" id="UP001500339">
    <property type="component" value="Unassembled WGS sequence"/>
</dbReference>
<proteinExistence type="predicted"/>
<dbReference type="SMART" id="SM00646">
    <property type="entry name" value="Ami_3"/>
    <property type="match status" value="1"/>
</dbReference>
<dbReference type="InterPro" id="IPR050695">
    <property type="entry name" value="N-acetylmuramoyl_amidase_3"/>
</dbReference>
<name>A0ABN1IXG2_9CLOT</name>
<keyword evidence="3" id="KW-1185">Reference proteome</keyword>
<feature type="domain" description="MurNAc-LAA" evidence="1">
    <location>
        <begin position="65"/>
        <end position="169"/>
    </location>
</feature>
<dbReference type="Pfam" id="PF01520">
    <property type="entry name" value="Amidase_3"/>
    <property type="match status" value="1"/>
</dbReference>
<evidence type="ECO:0000313" key="2">
    <source>
        <dbReference type="EMBL" id="GAA0723370.1"/>
    </source>
</evidence>
<evidence type="ECO:0000259" key="1">
    <source>
        <dbReference type="SMART" id="SM00646"/>
    </source>
</evidence>
<comment type="caution">
    <text evidence="2">The sequence shown here is derived from an EMBL/GenBank/DDBJ whole genome shotgun (WGS) entry which is preliminary data.</text>
</comment>
<gene>
    <name evidence="2" type="ORF">GCM10008905_15920</name>
</gene>
<evidence type="ECO:0000313" key="3">
    <source>
        <dbReference type="Proteomes" id="UP001500339"/>
    </source>
</evidence>
<protein>
    <recommendedName>
        <fullName evidence="1">MurNAc-LAA domain-containing protein</fullName>
    </recommendedName>
</protein>
<organism evidence="2 3">
    <name type="scientific">Clostridium malenominatum</name>
    <dbReference type="NCBI Taxonomy" id="1539"/>
    <lineage>
        <taxon>Bacteria</taxon>
        <taxon>Bacillati</taxon>
        <taxon>Bacillota</taxon>
        <taxon>Clostridia</taxon>
        <taxon>Eubacteriales</taxon>
        <taxon>Clostridiaceae</taxon>
        <taxon>Clostridium</taxon>
    </lineage>
</organism>
<dbReference type="PANTHER" id="PTHR30404:SF8">
    <property type="entry name" value="AUTOLYSIN PH-RELATED"/>
    <property type="match status" value="1"/>
</dbReference>
<dbReference type="InterPro" id="IPR002508">
    <property type="entry name" value="MurNAc-LAA_cat"/>
</dbReference>
<sequence>MKIAIDFGHGTGEDRGSVGYLNEENVIREYGPLVINELVRLGHTVINVTPMQPNLTLGQSLAYRVNIANKNGVDIFVSLHVNAFKKDIAKGCEVEYISLAGKVYAERISSEISKLGYVNRGAVKRENLYVLKYTSMPAILVEPFFCDNKEDCNKYNAAKIASAIVAGITGQVAPVEKKEDVLPAIDHSIPTTPGIYALPGGIGYFEVNKEKGRVNFHLDKYNYITIQDNEEEGNRIILTTRTKGSKILL</sequence>
<dbReference type="Gene3D" id="3.40.630.40">
    <property type="entry name" value="Zn-dependent exopeptidases"/>
    <property type="match status" value="1"/>
</dbReference>